<comment type="similarity">
    <text evidence="2 5">Belongs to the acyl-CoA dehydrogenase family.</text>
</comment>
<dbReference type="EC" id="1.-.-.-" evidence="9"/>
<dbReference type="InterPro" id="IPR046373">
    <property type="entry name" value="Acyl-CoA_Oxase/DH_mid-dom_sf"/>
</dbReference>
<dbReference type="Gene3D" id="1.10.540.10">
    <property type="entry name" value="Acyl-CoA dehydrogenase/oxidase, N-terminal domain"/>
    <property type="match status" value="1"/>
</dbReference>
<dbReference type="InterPro" id="IPR009075">
    <property type="entry name" value="AcylCo_DH/oxidase_C"/>
</dbReference>
<dbReference type="Gene3D" id="2.40.110.10">
    <property type="entry name" value="Butyryl-CoA Dehydrogenase, subunit A, domain 2"/>
    <property type="match status" value="1"/>
</dbReference>
<gene>
    <name evidence="9" type="ORF">ACFQ3T_24105</name>
</gene>
<organism evidence="9 10">
    <name type="scientific">Saccharothrix hoggarensis</name>
    <dbReference type="NCBI Taxonomy" id="913853"/>
    <lineage>
        <taxon>Bacteria</taxon>
        <taxon>Bacillati</taxon>
        <taxon>Actinomycetota</taxon>
        <taxon>Actinomycetes</taxon>
        <taxon>Pseudonocardiales</taxon>
        <taxon>Pseudonocardiaceae</taxon>
        <taxon>Saccharothrix</taxon>
    </lineage>
</organism>
<evidence type="ECO:0000256" key="5">
    <source>
        <dbReference type="RuleBase" id="RU362125"/>
    </source>
</evidence>
<evidence type="ECO:0000259" key="7">
    <source>
        <dbReference type="Pfam" id="PF02770"/>
    </source>
</evidence>
<dbReference type="PANTHER" id="PTHR43884">
    <property type="entry name" value="ACYL-COA DEHYDROGENASE"/>
    <property type="match status" value="1"/>
</dbReference>
<dbReference type="PIRSF" id="PIRSF016578">
    <property type="entry name" value="HsaA"/>
    <property type="match status" value="1"/>
</dbReference>
<dbReference type="Pfam" id="PF00441">
    <property type="entry name" value="Acyl-CoA_dh_1"/>
    <property type="match status" value="1"/>
</dbReference>
<dbReference type="InterPro" id="IPR013786">
    <property type="entry name" value="AcylCoA_DH/ox_N"/>
</dbReference>
<feature type="domain" description="Acyl-CoA dehydrogenase/oxidase C-terminal" evidence="6">
    <location>
        <begin position="229"/>
        <end position="369"/>
    </location>
</feature>
<proteinExistence type="inferred from homology"/>
<dbReference type="SUPFAM" id="SSF47203">
    <property type="entry name" value="Acyl-CoA dehydrogenase C-terminal domain-like"/>
    <property type="match status" value="1"/>
</dbReference>
<dbReference type="Pfam" id="PF02771">
    <property type="entry name" value="Acyl-CoA_dh_N"/>
    <property type="match status" value="1"/>
</dbReference>
<dbReference type="InterPro" id="IPR037069">
    <property type="entry name" value="AcylCoA_DH/ox_N_sf"/>
</dbReference>
<evidence type="ECO:0000259" key="6">
    <source>
        <dbReference type="Pfam" id="PF00441"/>
    </source>
</evidence>
<reference evidence="10" key="1">
    <citation type="journal article" date="2019" name="Int. J. Syst. Evol. Microbiol.">
        <title>The Global Catalogue of Microorganisms (GCM) 10K type strain sequencing project: providing services to taxonomists for standard genome sequencing and annotation.</title>
        <authorList>
            <consortium name="The Broad Institute Genomics Platform"/>
            <consortium name="The Broad Institute Genome Sequencing Center for Infectious Disease"/>
            <person name="Wu L."/>
            <person name="Ma J."/>
        </authorList>
    </citation>
    <scope>NUCLEOTIDE SEQUENCE [LARGE SCALE GENOMIC DNA]</scope>
    <source>
        <strain evidence="10">CCUG 60214</strain>
    </source>
</reference>
<evidence type="ECO:0000256" key="1">
    <source>
        <dbReference type="ARBA" id="ARBA00001974"/>
    </source>
</evidence>
<evidence type="ECO:0000313" key="9">
    <source>
        <dbReference type="EMBL" id="MFD1150228.1"/>
    </source>
</evidence>
<sequence>MTDDRETTTPYRFPGIASRAAETDRTGEIPDLNWKEIVDSGYLRLFHPPEHGGSGADGRTQAEAMEALARACSGTFWAATVSALLCVKLISTYGDVAEHERLIRPLLAGERLAAFGVVEKAAGSDASTFQTTVRRAPDGDGYVINGEKSRITNAPIADLAVTLARLEHGPGEEGPDWCLAFVDLRQSGAQRYAIPHMGLRAMPWGGIVFDDARVAEADVIPVEFKELAEGMAWGWLLISFSAVAIAEAALDASARHARERVSFGRPLAHMEGVHAQLAESRAQIDAARLLARRATSERAAGRSARDLIAMLKIYSTEMAVDVAARAVQIHGAFGVTPGHEVERHYRDAQMNVIGGFASNRLREQVTEGLGLGPAVYEEFDWLTPTGLAQDPVGLDGVPHPASTTA</sequence>
<dbReference type="InterPro" id="IPR009100">
    <property type="entry name" value="AcylCoA_DH/oxidase_NM_dom_sf"/>
</dbReference>
<dbReference type="SUPFAM" id="SSF56645">
    <property type="entry name" value="Acyl-CoA dehydrogenase NM domain-like"/>
    <property type="match status" value="1"/>
</dbReference>
<evidence type="ECO:0000256" key="2">
    <source>
        <dbReference type="ARBA" id="ARBA00009347"/>
    </source>
</evidence>
<dbReference type="CDD" id="cd00567">
    <property type="entry name" value="ACAD"/>
    <property type="match status" value="1"/>
</dbReference>
<feature type="domain" description="Acyl-CoA dehydrogenase/oxidase N-terminal" evidence="8">
    <location>
        <begin position="16"/>
        <end position="110"/>
    </location>
</feature>
<evidence type="ECO:0000256" key="3">
    <source>
        <dbReference type="ARBA" id="ARBA00022630"/>
    </source>
</evidence>
<dbReference type="InterPro" id="IPR006091">
    <property type="entry name" value="Acyl-CoA_Oxase/DH_mid-dom"/>
</dbReference>
<evidence type="ECO:0000313" key="10">
    <source>
        <dbReference type="Proteomes" id="UP001597168"/>
    </source>
</evidence>
<evidence type="ECO:0000256" key="4">
    <source>
        <dbReference type="ARBA" id="ARBA00022827"/>
    </source>
</evidence>
<accession>A0ABW3QZH3</accession>
<protein>
    <submittedName>
        <fullName evidence="9">Acyl-CoA dehydrogenase family protein</fullName>
        <ecNumber evidence="9">1.-.-.-</ecNumber>
    </submittedName>
</protein>
<dbReference type="PANTHER" id="PTHR43884:SF12">
    <property type="entry name" value="ISOVALERYL-COA DEHYDROGENASE, MITOCHONDRIAL-RELATED"/>
    <property type="match status" value="1"/>
</dbReference>
<dbReference type="RefSeq" id="WP_380726130.1">
    <property type="nucleotide sequence ID" value="NZ_JBHTLK010000147.1"/>
</dbReference>
<keyword evidence="3 5" id="KW-0285">Flavoprotein</keyword>
<feature type="domain" description="Acyl-CoA oxidase/dehydrogenase middle" evidence="7">
    <location>
        <begin position="114"/>
        <end position="211"/>
    </location>
</feature>
<comment type="caution">
    <text evidence="9">The sequence shown here is derived from an EMBL/GenBank/DDBJ whole genome shotgun (WGS) entry which is preliminary data.</text>
</comment>
<dbReference type="Proteomes" id="UP001597168">
    <property type="component" value="Unassembled WGS sequence"/>
</dbReference>
<dbReference type="InterPro" id="IPR036250">
    <property type="entry name" value="AcylCo_DH-like_C"/>
</dbReference>
<dbReference type="Pfam" id="PF02770">
    <property type="entry name" value="Acyl-CoA_dh_M"/>
    <property type="match status" value="1"/>
</dbReference>
<comment type="cofactor">
    <cofactor evidence="1 5">
        <name>FAD</name>
        <dbReference type="ChEBI" id="CHEBI:57692"/>
    </cofactor>
</comment>
<evidence type="ECO:0000259" key="8">
    <source>
        <dbReference type="Pfam" id="PF02771"/>
    </source>
</evidence>
<dbReference type="Gene3D" id="1.20.140.10">
    <property type="entry name" value="Butyryl-CoA Dehydrogenase, subunit A, domain 3"/>
    <property type="match status" value="1"/>
</dbReference>
<dbReference type="EMBL" id="JBHTLK010000147">
    <property type="protein sequence ID" value="MFD1150228.1"/>
    <property type="molecule type" value="Genomic_DNA"/>
</dbReference>
<keyword evidence="10" id="KW-1185">Reference proteome</keyword>
<name>A0ABW3QZH3_9PSEU</name>
<keyword evidence="4 5" id="KW-0274">FAD</keyword>
<keyword evidence="5 9" id="KW-0560">Oxidoreductase</keyword>
<dbReference type="GO" id="GO:0016491">
    <property type="term" value="F:oxidoreductase activity"/>
    <property type="evidence" value="ECO:0007669"/>
    <property type="project" value="UniProtKB-KW"/>
</dbReference>